<evidence type="ECO:0000313" key="7">
    <source>
        <dbReference type="EMBL" id="CAD7246715.1"/>
    </source>
</evidence>
<dbReference type="PANTHER" id="PTHR24300:SF403">
    <property type="entry name" value="CYTOCHROME P450 306A1"/>
    <property type="match status" value="1"/>
</dbReference>
<proteinExistence type="inferred from homology"/>
<sequence length="390" mass="45002">MISAFSLLVTALVAFIIYDFIQKFQRWRKMPPGIVTGNGSLWQDNRRFTMRTLRDFGFGKTTLDGIISNEALALCDVFKKKAKDPFDLDYSVNVAVLNVIWKMTADEQYPHEDVRMANFMQLLTLNLEDARTLGPIQFVPILKYLYIPAFQAYRRVKNRIEGIIAGFKGKVDEHKNNFDPDNIRDYIDAYLQEMKAQQSRGEVNKHFSDLQLRVNIQNLFFAGSETTANTTRWAILFLLRDPKVQERIQAYLQVAVRLQRGYPNGVCTNQDVEFAGYTIPKGTIVMGNLWACHFDPKYWPDPFKFDPTRFLESDGTLKTKIPSFLPFSLGKRQCLGESLAKMELFIFITVFMQRFSFRLPEGATMPSTEPSFSAIVNRPRPFKIVAEERT</sequence>
<dbReference type="EMBL" id="LR900734">
    <property type="protein sequence ID" value="CAD7246715.1"/>
    <property type="molecule type" value="Genomic_DNA"/>
</dbReference>
<dbReference type="InterPro" id="IPR002401">
    <property type="entry name" value="Cyt_P450_E_grp-I"/>
</dbReference>
<reference evidence="7" key="1">
    <citation type="submission" date="2020-11" db="EMBL/GenBank/DDBJ databases">
        <authorList>
            <person name="Tran Van P."/>
        </authorList>
    </citation>
    <scope>NUCLEOTIDE SEQUENCE</scope>
</reference>
<name>A0A7R8XGF0_9CRUS</name>
<evidence type="ECO:0000313" key="8">
    <source>
        <dbReference type="Proteomes" id="UP000677054"/>
    </source>
</evidence>
<evidence type="ECO:0000256" key="3">
    <source>
        <dbReference type="ARBA" id="ARBA00023004"/>
    </source>
</evidence>
<keyword evidence="2 5" id="KW-0479">Metal-binding</keyword>
<keyword evidence="3 5" id="KW-0408">Iron</keyword>
<keyword evidence="5 6" id="KW-0349">Heme</keyword>
<comment type="similarity">
    <text evidence="1 6">Belongs to the cytochrome P450 family.</text>
</comment>
<keyword evidence="4 6" id="KW-0503">Monooxygenase</keyword>
<dbReference type="GO" id="GO:0006805">
    <property type="term" value="P:xenobiotic metabolic process"/>
    <property type="evidence" value="ECO:0007669"/>
    <property type="project" value="TreeGrafter"/>
</dbReference>
<gene>
    <name evidence="7" type="ORF">DSTB1V02_LOCUS6561</name>
</gene>
<evidence type="ECO:0000256" key="5">
    <source>
        <dbReference type="PIRSR" id="PIRSR602401-1"/>
    </source>
</evidence>
<dbReference type="Gene3D" id="1.10.630.10">
    <property type="entry name" value="Cytochrome P450"/>
    <property type="match status" value="1"/>
</dbReference>
<evidence type="ECO:0000256" key="4">
    <source>
        <dbReference type="ARBA" id="ARBA00023033"/>
    </source>
</evidence>
<dbReference type="GO" id="GO:0020037">
    <property type="term" value="F:heme binding"/>
    <property type="evidence" value="ECO:0007669"/>
    <property type="project" value="InterPro"/>
</dbReference>
<dbReference type="PRINTS" id="PR00385">
    <property type="entry name" value="P450"/>
</dbReference>
<organism evidence="7">
    <name type="scientific">Darwinula stevensoni</name>
    <dbReference type="NCBI Taxonomy" id="69355"/>
    <lineage>
        <taxon>Eukaryota</taxon>
        <taxon>Metazoa</taxon>
        <taxon>Ecdysozoa</taxon>
        <taxon>Arthropoda</taxon>
        <taxon>Crustacea</taxon>
        <taxon>Oligostraca</taxon>
        <taxon>Ostracoda</taxon>
        <taxon>Podocopa</taxon>
        <taxon>Podocopida</taxon>
        <taxon>Darwinulocopina</taxon>
        <taxon>Darwinuloidea</taxon>
        <taxon>Darwinulidae</taxon>
        <taxon>Darwinula</taxon>
    </lineage>
</organism>
<dbReference type="AlphaFoldDB" id="A0A7R8XGF0"/>
<dbReference type="SUPFAM" id="SSF48264">
    <property type="entry name" value="Cytochrome P450"/>
    <property type="match status" value="1"/>
</dbReference>
<comment type="cofactor">
    <cofactor evidence="5">
        <name>heme</name>
        <dbReference type="ChEBI" id="CHEBI:30413"/>
    </cofactor>
</comment>
<evidence type="ECO:0000256" key="1">
    <source>
        <dbReference type="ARBA" id="ARBA00010617"/>
    </source>
</evidence>
<dbReference type="GO" id="GO:0005737">
    <property type="term" value="C:cytoplasm"/>
    <property type="evidence" value="ECO:0007669"/>
    <property type="project" value="TreeGrafter"/>
</dbReference>
<dbReference type="GO" id="GO:0005506">
    <property type="term" value="F:iron ion binding"/>
    <property type="evidence" value="ECO:0007669"/>
    <property type="project" value="InterPro"/>
</dbReference>
<dbReference type="InterPro" id="IPR017972">
    <property type="entry name" value="Cyt_P450_CS"/>
</dbReference>
<dbReference type="Proteomes" id="UP000677054">
    <property type="component" value="Unassembled WGS sequence"/>
</dbReference>
<dbReference type="InterPro" id="IPR001128">
    <property type="entry name" value="Cyt_P450"/>
</dbReference>
<dbReference type="OrthoDB" id="1055148at2759"/>
<dbReference type="EMBL" id="CAJPEV010001217">
    <property type="protein sequence ID" value="CAG0891411.1"/>
    <property type="molecule type" value="Genomic_DNA"/>
</dbReference>
<dbReference type="GO" id="GO:0008395">
    <property type="term" value="F:steroid hydroxylase activity"/>
    <property type="evidence" value="ECO:0007669"/>
    <property type="project" value="TreeGrafter"/>
</dbReference>
<dbReference type="PROSITE" id="PS00086">
    <property type="entry name" value="CYTOCHROME_P450"/>
    <property type="match status" value="1"/>
</dbReference>
<dbReference type="GO" id="GO:0016712">
    <property type="term" value="F:oxidoreductase activity, acting on paired donors, with incorporation or reduction of molecular oxygen, reduced flavin or flavoprotein as one donor, and incorporation of one atom of oxygen"/>
    <property type="evidence" value="ECO:0007669"/>
    <property type="project" value="TreeGrafter"/>
</dbReference>
<keyword evidence="6" id="KW-0560">Oxidoreductase</keyword>
<evidence type="ECO:0000256" key="6">
    <source>
        <dbReference type="RuleBase" id="RU000461"/>
    </source>
</evidence>
<dbReference type="GO" id="GO:0006082">
    <property type="term" value="P:organic acid metabolic process"/>
    <property type="evidence" value="ECO:0007669"/>
    <property type="project" value="TreeGrafter"/>
</dbReference>
<feature type="binding site" description="axial binding residue" evidence="5">
    <location>
        <position position="334"/>
    </location>
    <ligand>
        <name>heme</name>
        <dbReference type="ChEBI" id="CHEBI:30413"/>
    </ligand>
    <ligandPart>
        <name>Fe</name>
        <dbReference type="ChEBI" id="CHEBI:18248"/>
    </ligandPart>
</feature>
<keyword evidence="8" id="KW-1185">Reference proteome</keyword>
<evidence type="ECO:0008006" key="9">
    <source>
        <dbReference type="Google" id="ProtNLM"/>
    </source>
</evidence>
<accession>A0A7R8XGF0</accession>
<evidence type="ECO:0000256" key="2">
    <source>
        <dbReference type="ARBA" id="ARBA00022723"/>
    </source>
</evidence>
<dbReference type="InterPro" id="IPR050182">
    <property type="entry name" value="Cytochrome_P450_fam2"/>
</dbReference>
<protein>
    <recommendedName>
        <fullName evidence="9">Cytochrome P450</fullName>
    </recommendedName>
</protein>
<dbReference type="PANTHER" id="PTHR24300">
    <property type="entry name" value="CYTOCHROME P450 508A4-RELATED"/>
    <property type="match status" value="1"/>
</dbReference>
<dbReference type="PRINTS" id="PR00463">
    <property type="entry name" value="EP450I"/>
</dbReference>
<dbReference type="Pfam" id="PF00067">
    <property type="entry name" value="p450"/>
    <property type="match status" value="2"/>
</dbReference>
<dbReference type="InterPro" id="IPR036396">
    <property type="entry name" value="Cyt_P450_sf"/>
</dbReference>